<dbReference type="InterPro" id="IPR029526">
    <property type="entry name" value="PGBD"/>
</dbReference>
<keyword evidence="5" id="KW-1185">Reference proteome</keyword>
<evidence type="ECO:0000313" key="5">
    <source>
        <dbReference type="Proteomes" id="UP000005408"/>
    </source>
</evidence>
<dbReference type="Proteomes" id="UP000005408">
    <property type="component" value="Unassembled WGS sequence"/>
</dbReference>
<evidence type="ECO:0000256" key="1">
    <source>
        <dbReference type="SAM" id="MobiDB-lite"/>
    </source>
</evidence>
<reference evidence="4" key="1">
    <citation type="submission" date="2022-08" db="UniProtKB">
        <authorList>
            <consortium name="EnsemblMetazoa"/>
        </authorList>
    </citation>
    <scope>IDENTIFICATION</scope>
    <source>
        <strain evidence="4">05x7-T-G4-1.051#20</strain>
    </source>
</reference>
<proteinExistence type="predicted"/>
<dbReference type="CDD" id="cd19757">
    <property type="entry name" value="Bbox1"/>
    <property type="match status" value="1"/>
</dbReference>
<name>A0A8W8K7N8_MAGGI</name>
<evidence type="ECO:0000259" key="2">
    <source>
        <dbReference type="Pfam" id="PF13842"/>
    </source>
</evidence>
<feature type="domain" description="PiggyBac transposable element-derived protein 4 C-terminal zinc-finger" evidence="2">
    <location>
        <begin position="502"/>
        <end position="543"/>
    </location>
</feature>
<feature type="compositionally biased region" description="Low complexity" evidence="1">
    <location>
        <begin position="1"/>
        <end position="11"/>
    </location>
</feature>
<sequence>MANNSDSGSDVDASDEDVSDLESEEEAAFFRGPWFSVVDPQTFQLPEPDFTENAGPVNFGPGMAILDFFVKFLHADDDNDIIDILVRETNRYADQKIAQKSRPPRILGPHSRFRNWVPVTSDEMLAFIGIVLSMGIVKKPTFESYWESNPRAWSFETPNFGKIMSRNRFQAILQFLHCSDNLDVPEPGEEGYDPLHKISPVINILNETFGKNYSLNQDVCVDERMVGFKGRHQLKQYISNKKAHRWGIKLWVLSDSITGYTHHINVYKGRRNERRSPNGQGYQAVMDLMEPHFYKDHHVTYDSFFTSPALVYDLLDKGTHSTGTVIKTRKGMPSSFKTTPIQKGEIRVKTRGGVMAILWADRRVVSFLTTTGSPRFVQTTNGKGRDISIPAVVEKYNHTMGGVDLGDQLILQFEPQFKSLKMWRKLLFHSLVTAAVNAFICYRDTFLVQQKLNHLKFHQQLCRELIGGYRQGSRNRQMRVVPVQHRTLARLTERHFPSVIPEGKRKKCVVCAGNDRFKKTRIQWWCQDCEVGLCVDRCFRLYHTRIHFK</sequence>
<accession>A0A8W8K7N8</accession>
<organism evidence="4 5">
    <name type="scientific">Magallana gigas</name>
    <name type="common">Pacific oyster</name>
    <name type="synonym">Crassostrea gigas</name>
    <dbReference type="NCBI Taxonomy" id="29159"/>
    <lineage>
        <taxon>Eukaryota</taxon>
        <taxon>Metazoa</taxon>
        <taxon>Spiralia</taxon>
        <taxon>Lophotrochozoa</taxon>
        <taxon>Mollusca</taxon>
        <taxon>Bivalvia</taxon>
        <taxon>Autobranchia</taxon>
        <taxon>Pteriomorphia</taxon>
        <taxon>Ostreida</taxon>
        <taxon>Ostreoidea</taxon>
        <taxon>Ostreidae</taxon>
        <taxon>Magallana</taxon>
    </lineage>
</organism>
<feature type="region of interest" description="Disordered" evidence="1">
    <location>
        <begin position="1"/>
        <end position="24"/>
    </location>
</feature>
<dbReference type="Pfam" id="PF13842">
    <property type="entry name" value="zf-Tnp_2"/>
    <property type="match status" value="1"/>
</dbReference>
<dbReference type="InterPro" id="IPR032718">
    <property type="entry name" value="PGBD4_Znf_C"/>
</dbReference>
<dbReference type="EnsemblMetazoa" id="G22803.1">
    <property type="protein sequence ID" value="G22803.1:cds"/>
    <property type="gene ID" value="G22803"/>
</dbReference>
<dbReference type="OrthoDB" id="6073352at2759"/>
<feature type="compositionally biased region" description="Acidic residues" evidence="1">
    <location>
        <begin position="12"/>
        <end position="24"/>
    </location>
</feature>
<protein>
    <recommendedName>
        <fullName evidence="6">PiggyBac transposable element-derived protein 4</fullName>
    </recommendedName>
</protein>
<dbReference type="PANTHER" id="PTHR46599">
    <property type="entry name" value="PIGGYBAC TRANSPOSABLE ELEMENT-DERIVED PROTEIN 4"/>
    <property type="match status" value="1"/>
</dbReference>
<dbReference type="OMA" id="FTENAGP"/>
<evidence type="ECO:0000259" key="3">
    <source>
        <dbReference type="Pfam" id="PF13843"/>
    </source>
</evidence>
<dbReference type="AlphaFoldDB" id="A0A8W8K7N8"/>
<feature type="domain" description="PiggyBac transposable element-derived protein" evidence="3">
    <location>
        <begin position="67"/>
        <end position="439"/>
    </location>
</feature>
<evidence type="ECO:0000313" key="4">
    <source>
        <dbReference type="EnsemblMetazoa" id="G22803.1:cds"/>
    </source>
</evidence>
<evidence type="ECO:0008006" key="6">
    <source>
        <dbReference type="Google" id="ProtNLM"/>
    </source>
</evidence>
<dbReference type="Pfam" id="PF13843">
    <property type="entry name" value="DDE_Tnp_1_7"/>
    <property type="match status" value="1"/>
</dbReference>
<dbReference type="PANTHER" id="PTHR46599:SF3">
    <property type="entry name" value="PIGGYBAC TRANSPOSABLE ELEMENT-DERIVED PROTEIN 4"/>
    <property type="match status" value="1"/>
</dbReference>